<keyword evidence="2" id="KW-0479">Metal-binding</keyword>
<comment type="subcellular location">
    <subcellularLocation>
        <location evidence="1">Nucleus</location>
    </subcellularLocation>
</comment>
<dbReference type="PANTHER" id="PTHR46481">
    <property type="entry name" value="ZINC FINGER BED DOMAIN-CONTAINING PROTEIN 4"/>
    <property type="match status" value="1"/>
</dbReference>
<evidence type="ECO:0000256" key="1">
    <source>
        <dbReference type="ARBA" id="ARBA00004123"/>
    </source>
</evidence>
<dbReference type="InterPro" id="IPR008906">
    <property type="entry name" value="HATC_C_dom"/>
</dbReference>
<keyword evidence="9" id="KW-1185">Reference proteome</keyword>
<dbReference type="GO" id="GO:0008270">
    <property type="term" value="F:zinc ion binding"/>
    <property type="evidence" value="ECO:0007669"/>
    <property type="project" value="UniProtKB-KW"/>
</dbReference>
<dbReference type="InterPro" id="IPR052035">
    <property type="entry name" value="ZnF_BED_domain_contain"/>
</dbReference>
<keyword evidence="5" id="KW-0539">Nucleus</keyword>
<evidence type="ECO:0000259" key="7">
    <source>
        <dbReference type="Pfam" id="PF05699"/>
    </source>
</evidence>
<evidence type="ECO:0000313" key="9">
    <source>
        <dbReference type="Proteomes" id="UP001153636"/>
    </source>
</evidence>
<feature type="domain" description="HAT C-terminal dimerisation" evidence="7">
    <location>
        <begin position="55"/>
        <end position="129"/>
    </location>
</feature>
<keyword evidence="4" id="KW-0862">Zinc</keyword>
<accession>A0A9P0G8D8</accession>
<name>A0A9P0G8D8_9CUCU</name>
<evidence type="ECO:0000313" key="8">
    <source>
        <dbReference type="EMBL" id="CAH1100700.1"/>
    </source>
</evidence>
<dbReference type="PANTHER" id="PTHR46481:SF10">
    <property type="entry name" value="ZINC FINGER BED DOMAIN-CONTAINING PROTEIN 39"/>
    <property type="match status" value="1"/>
</dbReference>
<dbReference type="EMBL" id="OV651822">
    <property type="protein sequence ID" value="CAH1100700.1"/>
    <property type="molecule type" value="Genomic_DNA"/>
</dbReference>
<dbReference type="SUPFAM" id="SSF53098">
    <property type="entry name" value="Ribonuclease H-like"/>
    <property type="match status" value="1"/>
</dbReference>
<feature type="region of interest" description="Disordered" evidence="6">
    <location>
        <begin position="1"/>
        <end position="60"/>
    </location>
</feature>
<evidence type="ECO:0000256" key="3">
    <source>
        <dbReference type="ARBA" id="ARBA00022771"/>
    </source>
</evidence>
<dbReference type="Proteomes" id="UP001153636">
    <property type="component" value="Chromosome 10"/>
</dbReference>
<evidence type="ECO:0000256" key="5">
    <source>
        <dbReference type="ARBA" id="ARBA00023242"/>
    </source>
</evidence>
<reference evidence="8" key="1">
    <citation type="submission" date="2022-01" db="EMBL/GenBank/DDBJ databases">
        <authorList>
            <person name="King R."/>
        </authorList>
    </citation>
    <scope>NUCLEOTIDE SEQUENCE</scope>
</reference>
<dbReference type="OrthoDB" id="3062869at2759"/>
<proteinExistence type="predicted"/>
<gene>
    <name evidence="8" type="ORF">PSYICH_LOCUS2017</name>
</gene>
<dbReference type="InterPro" id="IPR012337">
    <property type="entry name" value="RNaseH-like_sf"/>
</dbReference>
<keyword evidence="3" id="KW-0863">Zinc-finger</keyword>
<dbReference type="GO" id="GO:0046983">
    <property type="term" value="F:protein dimerization activity"/>
    <property type="evidence" value="ECO:0007669"/>
    <property type="project" value="InterPro"/>
</dbReference>
<sequence>MIQERVIEPLTKDKIDSKSSDDDDEDTNFNKFYSVPGTSSGSGISGSGSQNQRKEIDDYLSQPRAVSNEDILEWWKRHEFQFPLLAKMARDFLSIPANSIPTEVHFFQKQHRNRLNNESARWLLCIDSWQ</sequence>
<evidence type="ECO:0000256" key="4">
    <source>
        <dbReference type="ARBA" id="ARBA00022833"/>
    </source>
</evidence>
<dbReference type="Pfam" id="PF05699">
    <property type="entry name" value="Dimer_Tnp_hAT"/>
    <property type="match status" value="1"/>
</dbReference>
<dbReference type="AlphaFoldDB" id="A0A9P0G8D8"/>
<organism evidence="8 9">
    <name type="scientific">Psylliodes chrysocephalus</name>
    <dbReference type="NCBI Taxonomy" id="3402493"/>
    <lineage>
        <taxon>Eukaryota</taxon>
        <taxon>Metazoa</taxon>
        <taxon>Ecdysozoa</taxon>
        <taxon>Arthropoda</taxon>
        <taxon>Hexapoda</taxon>
        <taxon>Insecta</taxon>
        <taxon>Pterygota</taxon>
        <taxon>Neoptera</taxon>
        <taxon>Endopterygota</taxon>
        <taxon>Coleoptera</taxon>
        <taxon>Polyphaga</taxon>
        <taxon>Cucujiformia</taxon>
        <taxon>Chrysomeloidea</taxon>
        <taxon>Chrysomelidae</taxon>
        <taxon>Galerucinae</taxon>
        <taxon>Alticini</taxon>
        <taxon>Psylliodes</taxon>
    </lineage>
</organism>
<dbReference type="GO" id="GO:0005634">
    <property type="term" value="C:nucleus"/>
    <property type="evidence" value="ECO:0007669"/>
    <property type="project" value="UniProtKB-SubCell"/>
</dbReference>
<evidence type="ECO:0000256" key="2">
    <source>
        <dbReference type="ARBA" id="ARBA00022723"/>
    </source>
</evidence>
<feature type="compositionally biased region" description="Basic and acidic residues" evidence="6">
    <location>
        <begin position="1"/>
        <end position="20"/>
    </location>
</feature>
<protein>
    <recommendedName>
        <fullName evidence="7">HAT C-terminal dimerisation domain-containing protein</fullName>
    </recommendedName>
</protein>
<evidence type="ECO:0000256" key="6">
    <source>
        <dbReference type="SAM" id="MobiDB-lite"/>
    </source>
</evidence>